<keyword evidence="2 8" id="KW-0813">Transport</keyword>
<evidence type="ECO:0000256" key="2">
    <source>
        <dbReference type="ARBA" id="ARBA00022448"/>
    </source>
</evidence>
<name>A0A220U2C5_9BACI</name>
<proteinExistence type="inferred from homology"/>
<dbReference type="OrthoDB" id="9802471at2"/>
<evidence type="ECO:0000256" key="8">
    <source>
        <dbReference type="HAMAP-Rule" id="MF_01416"/>
    </source>
</evidence>
<protein>
    <recommendedName>
        <fullName evidence="8">ATP synthase subunit delta</fullName>
    </recommendedName>
    <alternativeName>
        <fullName evidence="8">ATP synthase F(1) sector subunit delta</fullName>
    </alternativeName>
    <alternativeName>
        <fullName evidence="8">F-type ATPase subunit delta</fullName>
        <shortName evidence="8">F-ATPase subunit delta</shortName>
    </alternativeName>
</protein>
<evidence type="ECO:0000256" key="6">
    <source>
        <dbReference type="ARBA" id="ARBA00023196"/>
    </source>
</evidence>
<dbReference type="InterPro" id="IPR000711">
    <property type="entry name" value="ATPase_OSCP/dsu"/>
</dbReference>
<dbReference type="Gene3D" id="1.10.520.20">
    <property type="entry name" value="N-terminal domain of the delta subunit of the F1F0-ATP synthase"/>
    <property type="match status" value="1"/>
</dbReference>
<keyword evidence="7 8" id="KW-0066">ATP synthesis</keyword>
<comment type="similarity">
    <text evidence="8">Belongs to the ATPase delta chain family.</text>
</comment>
<comment type="function">
    <text evidence="8">This protein is part of the stalk that links CF(0) to CF(1). It either transmits conformational changes from CF(0) to CF(1) or is implicated in proton conduction.</text>
</comment>
<dbReference type="Proteomes" id="UP000198312">
    <property type="component" value="Chromosome"/>
</dbReference>
<dbReference type="GO" id="GO:0045259">
    <property type="term" value="C:proton-transporting ATP synthase complex"/>
    <property type="evidence" value="ECO:0007669"/>
    <property type="project" value="UniProtKB-KW"/>
</dbReference>
<evidence type="ECO:0000256" key="5">
    <source>
        <dbReference type="ARBA" id="ARBA00023136"/>
    </source>
</evidence>
<dbReference type="Pfam" id="PF00213">
    <property type="entry name" value="OSCP"/>
    <property type="match status" value="1"/>
</dbReference>
<dbReference type="GO" id="GO:0046933">
    <property type="term" value="F:proton-transporting ATP synthase activity, rotational mechanism"/>
    <property type="evidence" value="ECO:0007669"/>
    <property type="project" value="UniProtKB-UniRule"/>
</dbReference>
<keyword evidence="10" id="KW-1185">Reference proteome</keyword>
<evidence type="ECO:0000313" key="10">
    <source>
        <dbReference type="Proteomes" id="UP000198312"/>
    </source>
</evidence>
<dbReference type="InterPro" id="IPR020781">
    <property type="entry name" value="ATPase_OSCP/d_CS"/>
</dbReference>
<dbReference type="SUPFAM" id="SSF47928">
    <property type="entry name" value="N-terminal domain of the delta subunit of the F1F0-ATP synthase"/>
    <property type="match status" value="1"/>
</dbReference>
<comment type="function">
    <text evidence="8">F(1)F(0) ATP synthase produces ATP from ADP in the presence of a proton or sodium gradient. F-type ATPases consist of two structural domains, F(1) containing the extramembraneous catalytic core and F(0) containing the membrane proton channel, linked together by a central stalk and a peripheral stalk. During catalysis, ATP synthesis in the catalytic domain of F(1) is coupled via a rotary mechanism of the central stalk subunits to proton translocation.</text>
</comment>
<dbReference type="NCBIfam" id="TIGR01145">
    <property type="entry name" value="ATP_synt_delta"/>
    <property type="match status" value="1"/>
</dbReference>
<dbReference type="KEGG" id="vil:CFK37_07880"/>
<dbReference type="InterPro" id="IPR026015">
    <property type="entry name" value="ATP_synth_OSCP/delta_N_sf"/>
</dbReference>
<dbReference type="HAMAP" id="MF_01416">
    <property type="entry name" value="ATP_synth_delta_bact"/>
    <property type="match status" value="1"/>
</dbReference>
<evidence type="ECO:0000313" key="9">
    <source>
        <dbReference type="EMBL" id="ASK62086.1"/>
    </source>
</evidence>
<keyword evidence="6 8" id="KW-0139">CF(1)</keyword>
<keyword evidence="4 8" id="KW-0406">Ion transport</keyword>
<dbReference type="PANTHER" id="PTHR11910">
    <property type="entry name" value="ATP SYNTHASE DELTA CHAIN"/>
    <property type="match status" value="1"/>
</dbReference>
<evidence type="ECO:0000256" key="7">
    <source>
        <dbReference type="ARBA" id="ARBA00023310"/>
    </source>
</evidence>
<dbReference type="NCBIfam" id="NF004403">
    <property type="entry name" value="PRK05758.2-4"/>
    <property type="match status" value="1"/>
</dbReference>
<organism evidence="9 10">
    <name type="scientific">Virgibacillus phasianinus</name>
    <dbReference type="NCBI Taxonomy" id="2017483"/>
    <lineage>
        <taxon>Bacteria</taxon>
        <taxon>Bacillati</taxon>
        <taxon>Bacillota</taxon>
        <taxon>Bacilli</taxon>
        <taxon>Bacillales</taxon>
        <taxon>Bacillaceae</taxon>
        <taxon>Virgibacillus</taxon>
    </lineage>
</organism>
<reference evidence="9 10" key="1">
    <citation type="submission" date="2017-07" db="EMBL/GenBank/DDBJ databases">
        <title>Virgibacillus sp. LM2416.</title>
        <authorList>
            <person name="Tak E.J."/>
            <person name="Bae J.-W."/>
        </authorList>
    </citation>
    <scope>NUCLEOTIDE SEQUENCE [LARGE SCALE GENOMIC DNA]</scope>
    <source>
        <strain evidence="9 10">LM2416</strain>
    </source>
</reference>
<sequence>MSEAVVAKRYAEALFQLGTEKKALDHLEEEASVVQEIFGQNKKLLVFLTHPRVANEKKKQFLTDVFKGLSADLLNTMKLLVDRNRIDLMPVIVKEFLYLTNEAKGISEATVFSVRALSDDEIEKLSGSFAKRFGKKAIKLENKVDPSIIGGIKLRMGNSIYDGSISGKLKRIERSIVTANK</sequence>
<dbReference type="EMBL" id="CP022315">
    <property type="protein sequence ID" value="ASK62086.1"/>
    <property type="molecule type" value="Genomic_DNA"/>
</dbReference>
<comment type="subcellular location">
    <subcellularLocation>
        <location evidence="8">Cell membrane</location>
        <topology evidence="8">Peripheral membrane protein</topology>
    </subcellularLocation>
    <subcellularLocation>
        <location evidence="1">Membrane</location>
    </subcellularLocation>
</comment>
<dbReference type="GO" id="GO:0005886">
    <property type="term" value="C:plasma membrane"/>
    <property type="evidence" value="ECO:0007669"/>
    <property type="project" value="UniProtKB-SubCell"/>
</dbReference>
<keyword evidence="8" id="KW-1003">Cell membrane</keyword>
<keyword evidence="3 8" id="KW-0375">Hydrogen ion transport</keyword>
<gene>
    <name evidence="8" type="primary">atpH</name>
    <name evidence="9" type="ORF">CFK37_07880</name>
</gene>
<evidence type="ECO:0000256" key="1">
    <source>
        <dbReference type="ARBA" id="ARBA00004370"/>
    </source>
</evidence>
<accession>A0A220U2C5</accession>
<dbReference type="PROSITE" id="PS00389">
    <property type="entry name" value="ATPASE_DELTA"/>
    <property type="match status" value="1"/>
</dbReference>
<evidence type="ECO:0000256" key="4">
    <source>
        <dbReference type="ARBA" id="ARBA00023065"/>
    </source>
</evidence>
<dbReference type="AlphaFoldDB" id="A0A220U2C5"/>
<evidence type="ECO:0000256" key="3">
    <source>
        <dbReference type="ARBA" id="ARBA00022781"/>
    </source>
</evidence>
<keyword evidence="5 8" id="KW-0472">Membrane</keyword>
<dbReference type="PRINTS" id="PR00125">
    <property type="entry name" value="ATPASEDELTA"/>
</dbReference>
<dbReference type="RefSeq" id="WP_089061346.1">
    <property type="nucleotide sequence ID" value="NZ_CP022315.1"/>
</dbReference>